<dbReference type="RefSeq" id="WP_147289695.1">
    <property type="nucleotide sequence ID" value="NZ_JADZHC010000066.1"/>
</dbReference>
<sequence>MFKEKYLSLLHKQRDLLFEYENLFEEADPSEYPELLNFLLLPDRRKRVYVENRCPLRESENDLTQLLTKPGDRNSGLRELRDFTRESESLIIIDPYFFSGESKKAQIIADDVEKCTRAKQKCLKRVHVVYDPSSKTNAVKTSIERMFKDNGIFFSTATTEEVHDRVWISDRNRALVVGTSLNGIGNRAAFLLPLPDSDLNELLDFLDEKSLSRKES</sequence>
<dbReference type="Proteomes" id="UP000254069">
    <property type="component" value="Unassembled WGS sequence"/>
</dbReference>
<organism evidence="1 2">
    <name type="scientific">Shewanella algae</name>
    <dbReference type="NCBI Taxonomy" id="38313"/>
    <lineage>
        <taxon>Bacteria</taxon>
        <taxon>Pseudomonadati</taxon>
        <taxon>Pseudomonadota</taxon>
        <taxon>Gammaproteobacteria</taxon>
        <taxon>Alteromonadales</taxon>
        <taxon>Shewanellaceae</taxon>
        <taxon>Shewanella</taxon>
    </lineage>
</organism>
<evidence type="ECO:0000313" key="2">
    <source>
        <dbReference type="Proteomes" id="UP000254069"/>
    </source>
</evidence>
<accession>A0A380AEF5</accession>
<dbReference type="AlphaFoldDB" id="A0A380AEF5"/>
<keyword evidence="2" id="KW-1185">Reference proteome</keyword>
<protein>
    <recommendedName>
        <fullName evidence="3">Phospholipase D-like domain-containing protein</fullName>
    </recommendedName>
</protein>
<proteinExistence type="predicted"/>
<reference evidence="1 2" key="1">
    <citation type="submission" date="2018-06" db="EMBL/GenBank/DDBJ databases">
        <authorList>
            <consortium name="Pathogen Informatics"/>
            <person name="Doyle S."/>
        </authorList>
    </citation>
    <scope>NUCLEOTIDE SEQUENCE [LARGE SCALE GENOMIC DNA]</scope>
    <source>
        <strain evidence="1 2">NCTC10738</strain>
    </source>
</reference>
<evidence type="ECO:0008006" key="3">
    <source>
        <dbReference type="Google" id="ProtNLM"/>
    </source>
</evidence>
<name>A0A380AEF5_9GAMM</name>
<dbReference type="EMBL" id="UGYO01000001">
    <property type="protein sequence ID" value="SUI79312.1"/>
    <property type="molecule type" value="Genomic_DNA"/>
</dbReference>
<gene>
    <name evidence="1" type="ORF">NCTC10738_02738</name>
</gene>
<evidence type="ECO:0000313" key="1">
    <source>
        <dbReference type="EMBL" id="SUI79312.1"/>
    </source>
</evidence>